<keyword evidence="3" id="KW-1185">Reference proteome</keyword>
<name>A0A072US04_MEDTR</name>
<evidence type="ECO:0000313" key="3">
    <source>
        <dbReference type="Proteomes" id="UP000002051"/>
    </source>
</evidence>
<gene>
    <name evidence="1" type="ordered locus">MTR_4g105650</name>
</gene>
<reference evidence="1 3" key="1">
    <citation type="journal article" date="2011" name="Nature">
        <title>The Medicago genome provides insight into the evolution of rhizobial symbioses.</title>
        <authorList>
            <person name="Young N.D."/>
            <person name="Debelle F."/>
            <person name="Oldroyd G.E."/>
            <person name="Geurts R."/>
            <person name="Cannon S.B."/>
            <person name="Udvardi M.K."/>
            <person name="Benedito V.A."/>
            <person name="Mayer K.F."/>
            <person name="Gouzy J."/>
            <person name="Schoof H."/>
            <person name="Van de Peer Y."/>
            <person name="Proost S."/>
            <person name="Cook D.R."/>
            <person name="Meyers B.C."/>
            <person name="Spannagl M."/>
            <person name="Cheung F."/>
            <person name="De Mita S."/>
            <person name="Krishnakumar V."/>
            <person name="Gundlach H."/>
            <person name="Zhou S."/>
            <person name="Mudge J."/>
            <person name="Bharti A.K."/>
            <person name="Murray J.D."/>
            <person name="Naoumkina M.A."/>
            <person name="Rosen B."/>
            <person name="Silverstein K.A."/>
            <person name="Tang H."/>
            <person name="Rombauts S."/>
            <person name="Zhao P.X."/>
            <person name="Zhou P."/>
            <person name="Barbe V."/>
            <person name="Bardou P."/>
            <person name="Bechner M."/>
            <person name="Bellec A."/>
            <person name="Berger A."/>
            <person name="Berges H."/>
            <person name="Bidwell S."/>
            <person name="Bisseling T."/>
            <person name="Choisne N."/>
            <person name="Couloux A."/>
            <person name="Denny R."/>
            <person name="Deshpande S."/>
            <person name="Dai X."/>
            <person name="Doyle J.J."/>
            <person name="Dudez A.M."/>
            <person name="Farmer A.D."/>
            <person name="Fouteau S."/>
            <person name="Franken C."/>
            <person name="Gibelin C."/>
            <person name="Gish J."/>
            <person name="Goldstein S."/>
            <person name="Gonzalez A.J."/>
            <person name="Green P.J."/>
            <person name="Hallab A."/>
            <person name="Hartog M."/>
            <person name="Hua A."/>
            <person name="Humphray S.J."/>
            <person name="Jeong D.H."/>
            <person name="Jing Y."/>
            <person name="Jocker A."/>
            <person name="Kenton S.M."/>
            <person name="Kim D.J."/>
            <person name="Klee K."/>
            <person name="Lai H."/>
            <person name="Lang C."/>
            <person name="Lin S."/>
            <person name="Macmil S.L."/>
            <person name="Magdelenat G."/>
            <person name="Matthews L."/>
            <person name="McCorrison J."/>
            <person name="Monaghan E.L."/>
            <person name="Mun J.H."/>
            <person name="Najar F.Z."/>
            <person name="Nicholson C."/>
            <person name="Noirot C."/>
            <person name="O'Bleness M."/>
            <person name="Paule C.R."/>
            <person name="Poulain J."/>
            <person name="Prion F."/>
            <person name="Qin B."/>
            <person name="Qu C."/>
            <person name="Retzel E.F."/>
            <person name="Riddle C."/>
            <person name="Sallet E."/>
            <person name="Samain S."/>
            <person name="Samson N."/>
            <person name="Sanders I."/>
            <person name="Saurat O."/>
            <person name="Scarpelli C."/>
            <person name="Schiex T."/>
            <person name="Segurens B."/>
            <person name="Severin A.J."/>
            <person name="Sherrier D.J."/>
            <person name="Shi R."/>
            <person name="Sims S."/>
            <person name="Singer S.R."/>
            <person name="Sinharoy S."/>
            <person name="Sterck L."/>
            <person name="Viollet A."/>
            <person name="Wang B.B."/>
            <person name="Wang K."/>
            <person name="Wang M."/>
            <person name="Wang X."/>
            <person name="Warfsmann J."/>
            <person name="Weissenbach J."/>
            <person name="White D.D."/>
            <person name="White J.D."/>
            <person name="Wiley G.B."/>
            <person name="Wincker P."/>
            <person name="Xing Y."/>
            <person name="Yang L."/>
            <person name="Yao Z."/>
            <person name="Ying F."/>
            <person name="Zhai J."/>
            <person name="Zhou L."/>
            <person name="Zuber A."/>
            <person name="Denarie J."/>
            <person name="Dixon R.A."/>
            <person name="May G.D."/>
            <person name="Schwartz D.C."/>
            <person name="Rogers J."/>
            <person name="Quetier F."/>
            <person name="Town C.D."/>
            <person name="Roe B.A."/>
        </authorList>
    </citation>
    <scope>NUCLEOTIDE SEQUENCE [LARGE SCALE GENOMIC DNA]</scope>
    <source>
        <strain evidence="1">A17</strain>
        <strain evidence="2 3">cv. Jemalong A17</strain>
    </source>
</reference>
<dbReference type="EnsemblPlants" id="KEH31838">
    <property type="protein sequence ID" value="KEH31838"/>
    <property type="gene ID" value="MTR_4g105650"/>
</dbReference>
<dbReference type="Proteomes" id="UP000002051">
    <property type="component" value="Chromosome 4"/>
</dbReference>
<proteinExistence type="predicted"/>
<accession>A0A072US04</accession>
<dbReference type="HOGENOM" id="CLU_2816264_0_0_1"/>
<reference evidence="2" key="3">
    <citation type="submission" date="2015-04" db="UniProtKB">
        <authorList>
            <consortium name="EnsemblPlants"/>
        </authorList>
    </citation>
    <scope>IDENTIFICATION</scope>
    <source>
        <strain evidence="2">cv. Jemalong A17</strain>
    </source>
</reference>
<evidence type="ECO:0000313" key="2">
    <source>
        <dbReference type="EnsemblPlants" id="KEH31838"/>
    </source>
</evidence>
<evidence type="ECO:0000313" key="1">
    <source>
        <dbReference type="EMBL" id="KEH31838.1"/>
    </source>
</evidence>
<dbReference type="AlphaFoldDB" id="A0A072US04"/>
<protein>
    <submittedName>
        <fullName evidence="1 2">Uncharacterized protein</fullName>
    </submittedName>
</protein>
<dbReference type="EMBL" id="CM001220">
    <property type="protein sequence ID" value="KEH31838.1"/>
    <property type="molecule type" value="Genomic_DNA"/>
</dbReference>
<organism evidence="1 3">
    <name type="scientific">Medicago truncatula</name>
    <name type="common">Barrel medic</name>
    <name type="synonym">Medicago tribuloides</name>
    <dbReference type="NCBI Taxonomy" id="3880"/>
    <lineage>
        <taxon>Eukaryota</taxon>
        <taxon>Viridiplantae</taxon>
        <taxon>Streptophyta</taxon>
        <taxon>Embryophyta</taxon>
        <taxon>Tracheophyta</taxon>
        <taxon>Spermatophyta</taxon>
        <taxon>Magnoliopsida</taxon>
        <taxon>eudicotyledons</taxon>
        <taxon>Gunneridae</taxon>
        <taxon>Pentapetalae</taxon>
        <taxon>rosids</taxon>
        <taxon>fabids</taxon>
        <taxon>Fabales</taxon>
        <taxon>Fabaceae</taxon>
        <taxon>Papilionoideae</taxon>
        <taxon>50 kb inversion clade</taxon>
        <taxon>NPAAA clade</taxon>
        <taxon>Hologalegina</taxon>
        <taxon>IRL clade</taxon>
        <taxon>Trifolieae</taxon>
        <taxon>Medicago</taxon>
    </lineage>
</organism>
<sequence>MATIISNPHGQYAYLRKHGSNVMDDPIVYRLAVEALQYVTLTSQEFHFLSIRCVSSSFSLPSPAGSM</sequence>
<reference evidence="1 3" key="2">
    <citation type="journal article" date="2014" name="BMC Genomics">
        <title>An improved genome release (version Mt4.0) for the model legume Medicago truncatula.</title>
        <authorList>
            <person name="Tang H."/>
            <person name="Krishnakumar V."/>
            <person name="Bidwell S."/>
            <person name="Rosen B."/>
            <person name="Chan A."/>
            <person name="Zhou S."/>
            <person name="Gentzbittel L."/>
            <person name="Childs K.L."/>
            <person name="Yandell M."/>
            <person name="Gundlach H."/>
            <person name="Mayer K.F."/>
            <person name="Schwartz D.C."/>
            <person name="Town C.D."/>
        </authorList>
    </citation>
    <scope>GENOME REANNOTATION</scope>
    <source>
        <strain evidence="1">A17</strain>
        <strain evidence="2 3">cv. Jemalong A17</strain>
    </source>
</reference>